<sequence length="169" mass="17652">MASKVVIWVLVAPPLLLNLALYLINLGISGWVLNELIDNELRKGNHATPYLAITASASGVVGVASVLTGFYSLISRKAENNAAAAASGLIAWALTVLNLGFASKQIKIGHVHSKRLKALECISIILAGTQLLYVILSHTRLLLEKNPSATTTGGPTGKSLASQDTAAAV</sequence>
<name>A0ACC2DIH6_DIPCM</name>
<dbReference type="EMBL" id="CM055097">
    <property type="protein sequence ID" value="KAJ7553989.1"/>
    <property type="molecule type" value="Genomic_DNA"/>
</dbReference>
<protein>
    <submittedName>
        <fullName evidence="1">Uncharacterized protein</fullName>
    </submittedName>
</protein>
<proteinExistence type="predicted"/>
<accession>A0ACC2DIH6</accession>
<reference evidence="2" key="1">
    <citation type="journal article" date="2024" name="Proc. Natl. Acad. Sci. U.S.A.">
        <title>Extraordinary preservation of gene collinearity over three hundred million years revealed in homosporous lycophytes.</title>
        <authorList>
            <person name="Li C."/>
            <person name="Wickell D."/>
            <person name="Kuo L.Y."/>
            <person name="Chen X."/>
            <person name="Nie B."/>
            <person name="Liao X."/>
            <person name="Peng D."/>
            <person name="Ji J."/>
            <person name="Jenkins J."/>
            <person name="Williams M."/>
            <person name="Shu S."/>
            <person name="Plott C."/>
            <person name="Barry K."/>
            <person name="Rajasekar S."/>
            <person name="Grimwood J."/>
            <person name="Han X."/>
            <person name="Sun S."/>
            <person name="Hou Z."/>
            <person name="He W."/>
            <person name="Dai G."/>
            <person name="Sun C."/>
            <person name="Schmutz J."/>
            <person name="Leebens-Mack J.H."/>
            <person name="Li F.W."/>
            <person name="Wang L."/>
        </authorList>
    </citation>
    <scope>NUCLEOTIDE SEQUENCE [LARGE SCALE GENOMIC DNA]</scope>
    <source>
        <strain evidence="2">cv. PW_Plant_1</strain>
    </source>
</reference>
<dbReference type="Proteomes" id="UP001162992">
    <property type="component" value="Chromosome 6"/>
</dbReference>
<keyword evidence="2" id="KW-1185">Reference proteome</keyword>
<comment type="caution">
    <text evidence="1">The sequence shown here is derived from an EMBL/GenBank/DDBJ whole genome shotgun (WGS) entry which is preliminary data.</text>
</comment>
<evidence type="ECO:0000313" key="1">
    <source>
        <dbReference type="EMBL" id="KAJ7553989.1"/>
    </source>
</evidence>
<evidence type="ECO:0000313" key="2">
    <source>
        <dbReference type="Proteomes" id="UP001162992"/>
    </source>
</evidence>
<organism evidence="1 2">
    <name type="scientific">Diphasiastrum complanatum</name>
    <name type="common">Issler's clubmoss</name>
    <name type="synonym">Lycopodium complanatum</name>
    <dbReference type="NCBI Taxonomy" id="34168"/>
    <lineage>
        <taxon>Eukaryota</taxon>
        <taxon>Viridiplantae</taxon>
        <taxon>Streptophyta</taxon>
        <taxon>Embryophyta</taxon>
        <taxon>Tracheophyta</taxon>
        <taxon>Lycopodiopsida</taxon>
        <taxon>Lycopodiales</taxon>
        <taxon>Lycopodiaceae</taxon>
        <taxon>Lycopodioideae</taxon>
        <taxon>Diphasiastrum</taxon>
    </lineage>
</organism>
<gene>
    <name evidence="1" type="ORF">O6H91_06G121600</name>
</gene>